<dbReference type="NCBIfam" id="NF041278">
    <property type="entry name" value="CmcJ_NvfI_EfuI"/>
    <property type="match status" value="1"/>
</dbReference>
<evidence type="ECO:0000313" key="2">
    <source>
        <dbReference type="EMBL" id="KAF4311197.1"/>
    </source>
</evidence>
<reference evidence="2" key="1">
    <citation type="submission" date="2020-04" db="EMBL/GenBank/DDBJ databases">
        <title>Genome Assembly and Annotation of Botryosphaeria dothidea sdau 11-99, a Latent Pathogen of Apple Fruit Ring Rot in China.</title>
        <authorList>
            <person name="Yu C."/>
            <person name="Diao Y."/>
            <person name="Lu Q."/>
            <person name="Zhao J."/>
            <person name="Cui S."/>
            <person name="Peng C."/>
            <person name="He B."/>
            <person name="Liu H."/>
        </authorList>
    </citation>
    <scope>NUCLEOTIDE SEQUENCE [LARGE SCALE GENOMIC DNA]</scope>
    <source>
        <strain evidence="2">Sdau11-99</strain>
    </source>
</reference>
<name>A0A8H4J3N8_9PEZI</name>
<comment type="caution">
    <text evidence="2">The sequence shown here is derived from an EMBL/GenBank/DDBJ whole genome shotgun (WGS) entry which is preliminary data.</text>
</comment>
<dbReference type="PANTHER" id="PTHR34598">
    <property type="entry name" value="BLL6449 PROTEIN"/>
    <property type="match status" value="1"/>
</dbReference>
<dbReference type="InterPro" id="IPR044053">
    <property type="entry name" value="AsaB-like"/>
</dbReference>
<proteinExistence type="inferred from homology"/>
<dbReference type="Proteomes" id="UP000572817">
    <property type="component" value="Unassembled WGS sequence"/>
</dbReference>
<dbReference type="EMBL" id="WWBZ02000011">
    <property type="protein sequence ID" value="KAF4311197.1"/>
    <property type="molecule type" value="Genomic_DNA"/>
</dbReference>
<gene>
    <name evidence="2" type="ORF">GTA08_BOTSDO13242</name>
</gene>
<keyword evidence="3" id="KW-1185">Reference proteome</keyword>
<dbReference type="GO" id="GO:0008168">
    <property type="term" value="F:methyltransferase activity"/>
    <property type="evidence" value="ECO:0007669"/>
    <property type="project" value="UniProtKB-KW"/>
</dbReference>
<dbReference type="PANTHER" id="PTHR34598:SF1">
    <property type="entry name" value="PUTATIVE (AFU_ORTHOLOGUE AFUA_3G13140)-RELATED"/>
    <property type="match status" value="1"/>
</dbReference>
<accession>A0A8H4J3N8</accession>
<protein>
    <submittedName>
        <fullName evidence="2">Methyltransferase protein</fullName>
    </submittedName>
</protein>
<keyword evidence="2" id="KW-0808">Transferase</keyword>
<evidence type="ECO:0000256" key="1">
    <source>
        <dbReference type="ARBA" id="ARBA00023604"/>
    </source>
</evidence>
<sequence>MFNEGRLAPNGLDLHRIDGSIPFNLADREGQPQNYGAELHDVAIQDARGREKEFTLDSLSFTFLSVVESAEKNLINNDSIKRLYYAEVEKLLIENVPGATRVLIFDHTIRRADPNAERTPLTRTHIDQTPLSAEMRVRYHISDTSETDKLLEGRCRIINVWRPLNGPVISFPLAFADGRAFRDDDLVSVEHRYPYRTGYTGAIKYDPGQQWYYLSGMRNDERLLLKCYDNDEMIGKHGRVPHTAFVDPRTPGGAPGRESIEVRALVFG</sequence>
<dbReference type="GO" id="GO:0016491">
    <property type="term" value="F:oxidoreductase activity"/>
    <property type="evidence" value="ECO:0007669"/>
    <property type="project" value="InterPro"/>
</dbReference>
<evidence type="ECO:0000313" key="3">
    <source>
        <dbReference type="Proteomes" id="UP000572817"/>
    </source>
</evidence>
<dbReference type="GO" id="GO:0032259">
    <property type="term" value="P:methylation"/>
    <property type="evidence" value="ECO:0007669"/>
    <property type="project" value="UniProtKB-KW"/>
</dbReference>
<dbReference type="OrthoDB" id="412788at2759"/>
<keyword evidence="2" id="KW-0489">Methyltransferase</keyword>
<organism evidence="2 3">
    <name type="scientific">Botryosphaeria dothidea</name>
    <dbReference type="NCBI Taxonomy" id="55169"/>
    <lineage>
        <taxon>Eukaryota</taxon>
        <taxon>Fungi</taxon>
        <taxon>Dikarya</taxon>
        <taxon>Ascomycota</taxon>
        <taxon>Pezizomycotina</taxon>
        <taxon>Dothideomycetes</taxon>
        <taxon>Dothideomycetes incertae sedis</taxon>
        <taxon>Botryosphaeriales</taxon>
        <taxon>Botryosphaeriaceae</taxon>
        <taxon>Botryosphaeria</taxon>
    </lineage>
</organism>
<comment type="similarity">
    <text evidence="1">Belongs to the asaB hydroxylase/desaturase family.</text>
</comment>
<dbReference type="AlphaFoldDB" id="A0A8H4J3N8"/>